<dbReference type="SUPFAM" id="SSF141694">
    <property type="entry name" value="AF2212/PG0164-like"/>
    <property type="match status" value="1"/>
</dbReference>
<evidence type="ECO:0000313" key="2">
    <source>
        <dbReference type="Proteomes" id="UP001291653"/>
    </source>
</evidence>
<dbReference type="Proteomes" id="UP001291653">
    <property type="component" value="Unassembled WGS sequence"/>
</dbReference>
<name>A0ABQ5P939_9ACTN</name>
<dbReference type="InterPro" id="IPR037079">
    <property type="entry name" value="AF2212/PG0164-like_sf"/>
</dbReference>
<reference evidence="1 2" key="1">
    <citation type="submission" date="2022-10" db="EMBL/GenBank/DDBJ databases">
        <title>Draft genome sequence of Streptomyces sp. YSPA8.</title>
        <authorList>
            <person name="Moriuchi R."/>
            <person name="Dohra H."/>
            <person name="Yamamura H."/>
            <person name="Kodani S."/>
        </authorList>
    </citation>
    <scope>NUCLEOTIDE SEQUENCE [LARGE SCALE GENOMIC DNA]</scope>
    <source>
        <strain evidence="1 2">YSPA8</strain>
    </source>
</reference>
<dbReference type="InterPro" id="IPR015018">
    <property type="entry name" value="DUF1905"/>
</dbReference>
<dbReference type="Pfam" id="PF08922">
    <property type="entry name" value="DUF1905"/>
    <property type="match status" value="1"/>
</dbReference>
<keyword evidence="2" id="KW-1185">Reference proteome</keyword>
<dbReference type="EMBL" id="BSBI01000016">
    <property type="protein sequence ID" value="GLF98766.1"/>
    <property type="molecule type" value="Genomic_DNA"/>
</dbReference>
<sequence length="96" mass="10202">MAAAATPQDIDTTFSAEIIKENTSGWICVIMPGSGDFFGTRKAVKVSGVADGHEFQATMLPMGDGTHMLPLRAALRKTLGKDAGDNVTVHLQKRLS</sequence>
<proteinExistence type="predicted"/>
<protein>
    <submittedName>
        <fullName evidence="1">DUF1905 domain-containing protein</fullName>
    </submittedName>
</protein>
<dbReference type="Gene3D" id="2.40.30.100">
    <property type="entry name" value="AF2212/PG0164-like"/>
    <property type="match status" value="1"/>
</dbReference>
<gene>
    <name evidence="1" type="ORF">SYYSPA8_30735</name>
</gene>
<accession>A0ABQ5P939</accession>
<organism evidence="1 2">
    <name type="scientific">Streptomyces yaizuensis</name>
    <dbReference type="NCBI Taxonomy" id="2989713"/>
    <lineage>
        <taxon>Bacteria</taxon>
        <taxon>Bacillati</taxon>
        <taxon>Actinomycetota</taxon>
        <taxon>Actinomycetes</taxon>
        <taxon>Kitasatosporales</taxon>
        <taxon>Streptomycetaceae</taxon>
        <taxon>Streptomyces</taxon>
    </lineage>
</organism>
<evidence type="ECO:0000313" key="1">
    <source>
        <dbReference type="EMBL" id="GLF98766.1"/>
    </source>
</evidence>
<comment type="caution">
    <text evidence="1">The sequence shown here is derived from an EMBL/GenBank/DDBJ whole genome shotgun (WGS) entry which is preliminary data.</text>
</comment>
<dbReference type="RefSeq" id="WP_323450739.1">
    <property type="nucleotide sequence ID" value="NZ_BSBI01000016.1"/>
</dbReference>